<name>A0A1T5ASF4_9SPHI</name>
<keyword evidence="3" id="KW-1185">Reference proteome</keyword>
<dbReference type="RefSeq" id="WP_079640490.1">
    <property type="nucleotide sequence ID" value="NZ_FUZF01000001.1"/>
</dbReference>
<accession>A0A1T5ASF4</accession>
<dbReference type="Proteomes" id="UP000190150">
    <property type="component" value="Unassembled WGS sequence"/>
</dbReference>
<organism evidence="2 3">
    <name type="scientific">Sphingobacterium nematocida</name>
    <dbReference type="NCBI Taxonomy" id="1513896"/>
    <lineage>
        <taxon>Bacteria</taxon>
        <taxon>Pseudomonadati</taxon>
        <taxon>Bacteroidota</taxon>
        <taxon>Sphingobacteriia</taxon>
        <taxon>Sphingobacteriales</taxon>
        <taxon>Sphingobacteriaceae</taxon>
        <taxon>Sphingobacterium</taxon>
    </lineage>
</organism>
<sequence>MLDIHVDRQVHILLLQRSYAVGGTNGTITYRGKHICHTIELPDKANTKRVSCIPEGRYKLNRYHSKRFPNTIGISQVPNRSGILFHAANDALGELQGCIAPVTTLTGAGRGSESNNALNELRALVNCLWDMGGEVYLVVK</sequence>
<dbReference type="OrthoDB" id="707810at2"/>
<protein>
    <recommendedName>
        <fullName evidence="1">DUF5675 domain-containing protein</fullName>
    </recommendedName>
</protein>
<dbReference type="Pfam" id="PF18925">
    <property type="entry name" value="DUF5675"/>
    <property type="match status" value="1"/>
</dbReference>
<dbReference type="STRING" id="1513896.SAMN05660841_00130"/>
<dbReference type="InterPro" id="IPR043732">
    <property type="entry name" value="DUF5675"/>
</dbReference>
<evidence type="ECO:0000259" key="1">
    <source>
        <dbReference type="Pfam" id="PF18925"/>
    </source>
</evidence>
<gene>
    <name evidence="2" type="ORF">SAMN05660841_00130</name>
</gene>
<dbReference type="EMBL" id="FUZF01000001">
    <property type="protein sequence ID" value="SKB37908.1"/>
    <property type="molecule type" value="Genomic_DNA"/>
</dbReference>
<feature type="domain" description="DUF5675" evidence="1">
    <location>
        <begin position="15"/>
        <end position="125"/>
    </location>
</feature>
<reference evidence="3" key="1">
    <citation type="submission" date="2017-02" db="EMBL/GenBank/DDBJ databases">
        <authorList>
            <person name="Varghese N."/>
            <person name="Submissions S."/>
        </authorList>
    </citation>
    <scope>NUCLEOTIDE SEQUENCE [LARGE SCALE GENOMIC DNA]</scope>
    <source>
        <strain evidence="3">DSM 24091</strain>
    </source>
</reference>
<proteinExistence type="predicted"/>
<dbReference type="AlphaFoldDB" id="A0A1T5ASF4"/>
<evidence type="ECO:0000313" key="3">
    <source>
        <dbReference type="Proteomes" id="UP000190150"/>
    </source>
</evidence>
<evidence type="ECO:0000313" key="2">
    <source>
        <dbReference type="EMBL" id="SKB37908.1"/>
    </source>
</evidence>